<dbReference type="AlphaFoldDB" id="A0A934HYG3"/>
<evidence type="ECO:0000313" key="2">
    <source>
        <dbReference type="EMBL" id="MBI8988917.1"/>
    </source>
</evidence>
<reference evidence="2" key="1">
    <citation type="submission" date="2020-12" db="EMBL/GenBank/DDBJ databases">
        <title>Genome public.</title>
        <authorList>
            <person name="Sun Q."/>
        </authorList>
    </citation>
    <scope>NUCLEOTIDE SEQUENCE</scope>
    <source>
        <strain evidence="2">CCM 8863</strain>
    </source>
</reference>
<proteinExistence type="predicted"/>
<gene>
    <name evidence="2" type="ORF">JDV75_03970</name>
</gene>
<dbReference type="InterPro" id="IPR046498">
    <property type="entry name" value="Rv1476-like"/>
</dbReference>
<keyword evidence="1" id="KW-0472">Membrane</keyword>
<evidence type="ECO:0008006" key="4">
    <source>
        <dbReference type="Google" id="ProtNLM"/>
    </source>
</evidence>
<name>A0A934HYG3_9CORY</name>
<evidence type="ECO:0000313" key="3">
    <source>
        <dbReference type="Proteomes" id="UP000645966"/>
    </source>
</evidence>
<keyword evidence="1" id="KW-1133">Transmembrane helix</keyword>
<dbReference type="EMBL" id="JAEIOS010000011">
    <property type="protein sequence ID" value="MBI8988917.1"/>
    <property type="molecule type" value="Genomic_DNA"/>
</dbReference>
<protein>
    <recommendedName>
        <fullName evidence="4">1-deoxy-D-xylulose-5-phosphate synthase</fullName>
    </recommendedName>
</protein>
<sequence>MIPADINLTDITKDLADDGVAIGSLDSEYPGLSDALSGVIDNARSGGFGELRFVFLDSAPAVAADQRDVAQDLLDATGADTLILRSPAGGAVVSGEHSRAAIESAQVDLFGNPDLVAGTQIFVDDLTRATVPWQGINIGMAAVVLVAVLVTVITLRSRIS</sequence>
<organism evidence="2 3">
    <name type="scientific">Corynebacterium meridianum</name>
    <dbReference type="NCBI Taxonomy" id="2765363"/>
    <lineage>
        <taxon>Bacteria</taxon>
        <taxon>Bacillati</taxon>
        <taxon>Actinomycetota</taxon>
        <taxon>Actinomycetes</taxon>
        <taxon>Mycobacteriales</taxon>
        <taxon>Corynebacteriaceae</taxon>
        <taxon>Corynebacterium</taxon>
    </lineage>
</organism>
<dbReference type="Pfam" id="PF20381">
    <property type="entry name" value="Rv1476"/>
    <property type="match status" value="1"/>
</dbReference>
<accession>A0A934HYG3</accession>
<keyword evidence="1" id="KW-0812">Transmembrane</keyword>
<evidence type="ECO:0000256" key="1">
    <source>
        <dbReference type="SAM" id="Phobius"/>
    </source>
</evidence>
<keyword evidence="3" id="KW-1185">Reference proteome</keyword>
<feature type="transmembrane region" description="Helical" evidence="1">
    <location>
        <begin position="136"/>
        <end position="155"/>
    </location>
</feature>
<dbReference type="RefSeq" id="WP_198737950.1">
    <property type="nucleotide sequence ID" value="NZ_JAEIOS010000011.1"/>
</dbReference>
<dbReference type="Proteomes" id="UP000645966">
    <property type="component" value="Unassembled WGS sequence"/>
</dbReference>
<comment type="caution">
    <text evidence="2">The sequence shown here is derived from an EMBL/GenBank/DDBJ whole genome shotgun (WGS) entry which is preliminary data.</text>
</comment>